<dbReference type="Gene3D" id="3.40.50.1820">
    <property type="entry name" value="alpha/beta hydrolase"/>
    <property type="match status" value="1"/>
</dbReference>
<proteinExistence type="predicted"/>
<keyword evidence="4" id="KW-1185">Reference proteome</keyword>
<reference evidence="4" key="1">
    <citation type="submission" date="2017-02" db="EMBL/GenBank/DDBJ databases">
        <authorList>
            <person name="Tafer H."/>
            <person name="Lopandic K."/>
        </authorList>
    </citation>
    <scope>NUCLEOTIDE SEQUENCE [LARGE SCALE GENOMIC DNA]</scope>
    <source>
        <strain evidence="4">CBS 366.77</strain>
    </source>
</reference>
<dbReference type="Proteomes" id="UP000266188">
    <property type="component" value="Unassembled WGS sequence"/>
</dbReference>
<protein>
    <recommendedName>
        <fullName evidence="2">AB hydrolase-1 domain-containing protein</fullName>
    </recommendedName>
</protein>
<sequence length="471" mass="52571">MEGEIPNCANCSLSSLSLPRPEDHNGSNTNKRRLLLIYIHGFMGSEASFHDLPAHVHDLLTCLLSESHEVFTRIYPRYKSHGELQTAVNQFSAWLSPHEADDLDVILLGHSLGGILAADVALLQVNGRPKHRILGLVNFDVPFLGMHPRVIPTGIGSSMPKKDVAAEDKLAAEEESVGLKPAYRPAAPSPNFNPPFKNDVKLANRGFLKGMMHFVNKNTDNLSRSIFDRVVSSVKFAGCTNNFPELRQRYRRLVELESAENSPGRVRFINYYTSSTGRIKPKKKSAKEGEATDQVNDTTESASQALSETPRDSKETEPTISTTINTAAEEQNMKYIPPDPMPVTEETSPEKQPEPEEDPPTIEPATSADTKEAQNSTETISTTTSDPDPGSDTSKRKLRNFILLPSHHWKYDTNSHWTPVIMEDMDEVTAHQSMFIPHCSHYEHLIGDTVALIEQWVQNDLTRRLLQESLD</sequence>
<dbReference type="EMBL" id="MVGC01000021">
    <property type="protein sequence ID" value="RJE26464.1"/>
    <property type="molecule type" value="Genomic_DNA"/>
</dbReference>
<feature type="domain" description="AB hydrolase-1" evidence="2">
    <location>
        <begin position="37"/>
        <end position="184"/>
    </location>
</feature>
<dbReference type="Pfam" id="PF12697">
    <property type="entry name" value="Abhydrolase_6"/>
    <property type="match status" value="1"/>
</dbReference>
<dbReference type="PANTHER" id="PTHR47842:SF3">
    <property type="entry name" value="DUF676 DOMAIN-CONTAINING PROTEIN"/>
    <property type="match status" value="1"/>
</dbReference>
<evidence type="ECO:0000313" key="4">
    <source>
        <dbReference type="Proteomes" id="UP000266188"/>
    </source>
</evidence>
<feature type="compositionally biased region" description="Low complexity" evidence="1">
    <location>
        <begin position="376"/>
        <end position="392"/>
    </location>
</feature>
<evidence type="ECO:0000259" key="2">
    <source>
        <dbReference type="Pfam" id="PF12697"/>
    </source>
</evidence>
<dbReference type="InterPro" id="IPR029058">
    <property type="entry name" value="AB_hydrolase_fold"/>
</dbReference>
<dbReference type="OrthoDB" id="3248508at2759"/>
<feature type="compositionally biased region" description="Polar residues" evidence="1">
    <location>
        <begin position="293"/>
        <end position="307"/>
    </location>
</feature>
<gene>
    <name evidence="3" type="ORF">PHISCL_01174</name>
</gene>
<dbReference type="AlphaFoldDB" id="A0A3A3A424"/>
<dbReference type="InterPro" id="IPR000073">
    <property type="entry name" value="AB_hydrolase_1"/>
</dbReference>
<accession>A0A3A3A424</accession>
<feature type="region of interest" description="Disordered" evidence="1">
    <location>
        <begin position="277"/>
        <end position="394"/>
    </location>
</feature>
<evidence type="ECO:0000256" key="1">
    <source>
        <dbReference type="SAM" id="MobiDB-lite"/>
    </source>
</evidence>
<evidence type="ECO:0000313" key="3">
    <source>
        <dbReference type="EMBL" id="RJE26464.1"/>
    </source>
</evidence>
<dbReference type="PANTHER" id="PTHR47842">
    <property type="entry name" value="EXPRESSED PROTEIN"/>
    <property type="match status" value="1"/>
</dbReference>
<organism evidence="3 4">
    <name type="scientific">Aspergillus sclerotialis</name>
    <dbReference type="NCBI Taxonomy" id="2070753"/>
    <lineage>
        <taxon>Eukaryota</taxon>
        <taxon>Fungi</taxon>
        <taxon>Dikarya</taxon>
        <taxon>Ascomycota</taxon>
        <taxon>Pezizomycotina</taxon>
        <taxon>Eurotiomycetes</taxon>
        <taxon>Eurotiomycetidae</taxon>
        <taxon>Eurotiales</taxon>
        <taxon>Aspergillaceae</taxon>
        <taxon>Aspergillus</taxon>
        <taxon>Aspergillus subgen. Polypaecilum</taxon>
    </lineage>
</organism>
<comment type="caution">
    <text evidence="3">The sequence shown here is derived from an EMBL/GenBank/DDBJ whole genome shotgun (WGS) entry which is preliminary data.</text>
</comment>
<feature type="compositionally biased region" description="Polar residues" evidence="1">
    <location>
        <begin position="318"/>
        <end position="329"/>
    </location>
</feature>
<name>A0A3A3A424_9EURO</name>
<dbReference type="STRING" id="2070753.A0A3A3A424"/>
<dbReference type="SUPFAM" id="SSF53474">
    <property type="entry name" value="alpha/beta-Hydrolases"/>
    <property type="match status" value="1"/>
</dbReference>